<accession>A0A2T9YNX2</accession>
<name>A0A2T9YNX2_9FUNG</name>
<organism evidence="2 3">
    <name type="scientific">Smittium simulii</name>
    <dbReference type="NCBI Taxonomy" id="133385"/>
    <lineage>
        <taxon>Eukaryota</taxon>
        <taxon>Fungi</taxon>
        <taxon>Fungi incertae sedis</taxon>
        <taxon>Zoopagomycota</taxon>
        <taxon>Kickxellomycotina</taxon>
        <taxon>Harpellomycetes</taxon>
        <taxon>Harpellales</taxon>
        <taxon>Legeriomycetaceae</taxon>
        <taxon>Smittium</taxon>
    </lineage>
</organism>
<keyword evidence="3" id="KW-1185">Reference proteome</keyword>
<evidence type="ECO:0000313" key="3">
    <source>
        <dbReference type="Proteomes" id="UP000245383"/>
    </source>
</evidence>
<comment type="caution">
    <text evidence="2">The sequence shown here is derived from an EMBL/GenBank/DDBJ whole genome shotgun (WGS) entry which is preliminary data.</text>
</comment>
<dbReference type="Proteomes" id="UP000245383">
    <property type="component" value="Unassembled WGS sequence"/>
</dbReference>
<dbReference type="EMBL" id="MBFR01000104">
    <property type="protein sequence ID" value="PVU94027.1"/>
    <property type="molecule type" value="Genomic_DNA"/>
</dbReference>
<feature type="region of interest" description="Disordered" evidence="1">
    <location>
        <begin position="70"/>
        <end position="104"/>
    </location>
</feature>
<evidence type="ECO:0000313" key="2">
    <source>
        <dbReference type="EMBL" id="PVU94027.1"/>
    </source>
</evidence>
<sequence>MVSDNFNQPSTKHSKSITTEYNMSSEKNQSDLLNDTKINGVDVSSAPIDKIEDLLTMPEIKITLDPSNSPITTNLGKSESKVTQKNSIKKNITSPSNDEHSNRIINSQTNGKKRYAKNVKSYTNLKIITYLSERHKYDYNVPYLKSQILPKVKHDSKSSSSLSDSSTDLDILSKYLNSSEQNQLNNYPDKLRIKRTNTTYQDFFADNKNPVSGRRGASLGDIFGDLINQETYFRGFNQTIDNRYMSDDNLGEYSIVPEVDIPEVNKRRVWSKRPSNSIKRSHRPSFNSKITTSLESNKSDSKLSSESTQGEIQPDREHSISNQKPKYIDDRRATTFRWILDDYVDRDNSLGFENTKYGNRIIISLKIIKRENMILMSQLAYLCNDLNCIENASPTCIICKFPIFNLTEMPFCGCTYNISGSIFINSAAIDNHSEMFGYAFSKKSESIDSEFLGVSLEKYIISSAPNSTKKNSEDSIIVKVQSDIKDDDIEEKDNQVSLFGNVFSNLFKVQQNIEEMPLDKGIFTDYGFPEIIFLADPETFIKVQIAAENSKLRKESIISFKSHSSYINFLDEQASKKSLIDDHRKFRELDNTLDIQKICNDFDFDKFKTFTDTRARQKIYRRKSTINADYLSLTAVDSDDSLNISSYNNTFDLNESDENCDDSDDHDVKSSLITDNKNYKLNEDDLSIILEEFELLNSETKIIKKYEKLEKQNAYLKKMLLDLYFT</sequence>
<gene>
    <name evidence="2" type="ORF">BB561_002867</name>
</gene>
<protein>
    <submittedName>
        <fullName evidence="2">Uncharacterized protein</fullName>
    </submittedName>
</protein>
<feature type="region of interest" description="Disordered" evidence="1">
    <location>
        <begin position="1"/>
        <end position="26"/>
    </location>
</feature>
<evidence type="ECO:0000256" key="1">
    <source>
        <dbReference type="SAM" id="MobiDB-lite"/>
    </source>
</evidence>
<proteinExistence type="predicted"/>
<dbReference type="AlphaFoldDB" id="A0A2T9YNX2"/>
<reference evidence="2 3" key="1">
    <citation type="journal article" date="2018" name="MBio">
        <title>Comparative Genomics Reveals the Core Gene Toolbox for the Fungus-Insect Symbiosis.</title>
        <authorList>
            <person name="Wang Y."/>
            <person name="Stata M."/>
            <person name="Wang W."/>
            <person name="Stajich J.E."/>
            <person name="White M.M."/>
            <person name="Moncalvo J.M."/>
        </authorList>
    </citation>
    <scope>NUCLEOTIDE SEQUENCE [LARGE SCALE GENOMIC DNA]</scope>
    <source>
        <strain evidence="2 3">SWE-8-4</strain>
    </source>
</reference>
<feature type="region of interest" description="Disordered" evidence="1">
    <location>
        <begin position="270"/>
        <end position="324"/>
    </location>
</feature>
<feature type="compositionally biased region" description="Polar residues" evidence="1">
    <location>
        <begin position="273"/>
        <end position="292"/>
    </location>
</feature>
<feature type="compositionally biased region" description="Polar residues" evidence="1">
    <location>
        <begin position="70"/>
        <end position="96"/>
    </location>
</feature>